<dbReference type="SMART" id="SM00382">
    <property type="entry name" value="AAA"/>
    <property type="match status" value="1"/>
</dbReference>
<keyword evidence="11" id="KW-0238">DNA-binding</keyword>
<name>A0A2H9TQ20_9FUNG</name>
<dbReference type="GO" id="GO:0006260">
    <property type="term" value="P:DNA replication"/>
    <property type="evidence" value="ECO:0007669"/>
    <property type="project" value="UniProtKB-KW"/>
</dbReference>
<dbReference type="Pfam" id="PF00004">
    <property type="entry name" value="AAA"/>
    <property type="match status" value="1"/>
</dbReference>
<organism evidence="20 21">
    <name type="scientific">Paramicrosporidium saccamoebae</name>
    <dbReference type="NCBI Taxonomy" id="1246581"/>
    <lineage>
        <taxon>Eukaryota</taxon>
        <taxon>Fungi</taxon>
        <taxon>Fungi incertae sedis</taxon>
        <taxon>Cryptomycota</taxon>
        <taxon>Cryptomycota incertae sedis</taxon>
        <taxon>Paramicrosporidium</taxon>
    </lineage>
</organism>
<accession>A0A2H9TQ20</accession>
<dbReference type="InterPro" id="IPR027417">
    <property type="entry name" value="P-loop_NTPase"/>
</dbReference>
<dbReference type="PANTHER" id="PTHR46765:SF1">
    <property type="entry name" value="P-LOOP CONTAINING NUCLEOSIDE TRIPHOSPHATE HYDROLASES SUPERFAMILY PROTEIN"/>
    <property type="match status" value="1"/>
</dbReference>
<comment type="similarity">
    <text evidence="15">Belongs to the activator 1 small subunits family. CTF18 subfamily.</text>
</comment>
<dbReference type="InterPro" id="IPR003959">
    <property type="entry name" value="ATPase_AAA_core"/>
</dbReference>
<dbReference type="GO" id="GO:0016887">
    <property type="term" value="F:ATP hydrolysis activity"/>
    <property type="evidence" value="ECO:0007669"/>
    <property type="project" value="InterPro"/>
</dbReference>
<comment type="subunit">
    <text evidence="17">V-ATPase is a heteromultimeric enzyme composed of a peripheral catalytic V1 complex (components A to H) attached to an integral membrane V0 proton pore complex (components: a, c, c', c'', d, e, f and VOA1). The decameric c-ring forms the proton-conducting pore, and is composed of eight proteolipid subunits c, one subunit c' and one subunit c''.</text>
</comment>
<dbReference type="STRING" id="1246581.A0A2H9TQ20"/>
<keyword evidence="5 18" id="KW-0812">Transmembrane</keyword>
<evidence type="ECO:0000256" key="3">
    <source>
        <dbReference type="ARBA" id="ARBA00007296"/>
    </source>
</evidence>
<dbReference type="CDD" id="cd18140">
    <property type="entry name" value="HLD_clamp_RFC"/>
    <property type="match status" value="1"/>
</dbReference>
<dbReference type="OrthoDB" id="2195431at2759"/>
<evidence type="ECO:0000256" key="4">
    <source>
        <dbReference type="ARBA" id="ARBA00022448"/>
    </source>
</evidence>
<evidence type="ECO:0000256" key="13">
    <source>
        <dbReference type="ARBA" id="ARBA00023242"/>
    </source>
</evidence>
<proteinExistence type="inferred from homology"/>
<evidence type="ECO:0000256" key="6">
    <source>
        <dbReference type="ARBA" id="ARBA00022705"/>
    </source>
</evidence>
<dbReference type="EMBL" id="MTSL01000041">
    <property type="protein sequence ID" value="PJF19806.1"/>
    <property type="molecule type" value="Genomic_DNA"/>
</dbReference>
<evidence type="ECO:0000259" key="19">
    <source>
        <dbReference type="SMART" id="SM00382"/>
    </source>
</evidence>
<keyword evidence="13" id="KW-0539">Nucleus</keyword>
<evidence type="ECO:0000256" key="15">
    <source>
        <dbReference type="ARBA" id="ARBA00043975"/>
    </source>
</evidence>
<evidence type="ECO:0000256" key="9">
    <source>
        <dbReference type="ARBA" id="ARBA00022989"/>
    </source>
</evidence>
<evidence type="ECO:0000256" key="14">
    <source>
        <dbReference type="ARBA" id="ARBA00023306"/>
    </source>
</evidence>
<evidence type="ECO:0000256" key="7">
    <source>
        <dbReference type="ARBA" id="ARBA00022741"/>
    </source>
</evidence>
<evidence type="ECO:0000256" key="16">
    <source>
        <dbReference type="ARBA" id="ARBA00045519"/>
    </source>
</evidence>
<dbReference type="GO" id="GO:0005634">
    <property type="term" value="C:nucleus"/>
    <property type="evidence" value="ECO:0007669"/>
    <property type="project" value="UniProtKB-SubCell"/>
</dbReference>
<comment type="similarity">
    <text evidence="3">Belongs to the V-ATPase proteolipid subunit family.</text>
</comment>
<evidence type="ECO:0000256" key="2">
    <source>
        <dbReference type="ARBA" id="ARBA00004141"/>
    </source>
</evidence>
<dbReference type="PANTHER" id="PTHR46765">
    <property type="entry name" value="P-LOOP CONTAINING NUCLEOSIDE TRIPHOSPHATE HYDROLASES SUPERFAMILY PROTEIN"/>
    <property type="match status" value="1"/>
</dbReference>
<dbReference type="InterPro" id="IPR000245">
    <property type="entry name" value="ATPase_proteolipid_csu"/>
</dbReference>
<dbReference type="Gene3D" id="3.40.50.300">
    <property type="entry name" value="P-loop containing nucleotide triphosphate hydrolases"/>
    <property type="match status" value="1"/>
</dbReference>
<keyword evidence="14" id="KW-0131">Cell cycle</keyword>
<dbReference type="Pfam" id="PF00137">
    <property type="entry name" value="ATP-synt_C"/>
    <property type="match status" value="1"/>
</dbReference>
<dbReference type="SUPFAM" id="SSF52540">
    <property type="entry name" value="P-loop containing nucleoside triphosphate hydrolases"/>
    <property type="match status" value="1"/>
</dbReference>
<dbReference type="GO" id="GO:0005774">
    <property type="term" value="C:vacuolar membrane"/>
    <property type="evidence" value="ECO:0007669"/>
    <property type="project" value="UniProtKB-ARBA"/>
</dbReference>
<feature type="transmembrane region" description="Helical" evidence="18">
    <location>
        <begin position="758"/>
        <end position="779"/>
    </location>
</feature>
<keyword evidence="9 18" id="KW-1133">Transmembrane helix</keyword>
<evidence type="ECO:0000313" key="20">
    <source>
        <dbReference type="EMBL" id="PJF19806.1"/>
    </source>
</evidence>
<keyword evidence="8" id="KW-0067">ATP-binding</keyword>
<evidence type="ECO:0000256" key="1">
    <source>
        <dbReference type="ARBA" id="ARBA00004123"/>
    </source>
</evidence>
<evidence type="ECO:0000256" key="5">
    <source>
        <dbReference type="ARBA" id="ARBA00022692"/>
    </source>
</evidence>
<feature type="transmembrane region" description="Helical" evidence="18">
    <location>
        <begin position="718"/>
        <end position="738"/>
    </location>
</feature>
<gene>
    <name evidence="20" type="ORF">PSACC_00411</name>
</gene>
<dbReference type="Gene3D" id="1.10.8.60">
    <property type="match status" value="1"/>
</dbReference>
<keyword evidence="4" id="KW-0813">Transport</keyword>
<dbReference type="CDD" id="cd00009">
    <property type="entry name" value="AAA"/>
    <property type="match status" value="1"/>
</dbReference>
<dbReference type="GO" id="GO:0046961">
    <property type="term" value="F:proton-transporting ATPase activity, rotational mechanism"/>
    <property type="evidence" value="ECO:0007669"/>
    <property type="project" value="InterPro"/>
</dbReference>
<keyword evidence="6" id="KW-0235">DNA replication</keyword>
<reference evidence="20 21" key="1">
    <citation type="submission" date="2016-10" db="EMBL/GenBank/DDBJ databases">
        <title>The genome of Paramicrosporidium saccamoebae is the missing link in understanding Cryptomycota and Microsporidia evolution.</title>
        <authorList>
            <person name="Quandt C.A."/>
            <person name="Beaudet D."/>
            <person name="Corsaro D."/>
            <person name="Michel R."/>
            <person name="Corradi N."/>
            <person name="James T."/>
        </authorList>
    </citation>
    <scope>NUCLEOTIDE SEQUENCE [LARGE SCALE GENOMIC DNA]</scope>
    <source>
        <strain evidence="20 21">KSL3</strain>
    </source>
</reference>
<evidence type="ECO:0000313" key="21">
    <source>
        <dbReference type="Proteomes" id="UP000240830"/>
    </source>
</evidence>
<evidence type="ECO:0000256" key="18">
    <source>
        <dbReference type="SAM" id="Phobius"/>
    </source>
</evidence>
<dbReference type="PRINTS" id="PR00122">
    <property type="entry name" value="VACATPASE"/>
</dbReference>
<evidence type="ECO:0000256" key="17">
    <source>
        <dbReference type="ARBA" id="ARBA00046480"/>
    </source>
</evidence>
<dbReference type="InterPro" id="IPR003593">
    <property type="entry name" value="AAA+_ATPase"/>
</dbReference>
<comment type="subcellular location">
    <subcellularLocation>
        <location evidence="2">Membrane</location>
        <topology evidence="2">Multi-pass membrane protein</topology>
    </subcellularLocation>
    <subcellularLocation>
        <location evidence="1">Nucleus</location>
    </subcellularLocation>
</comment>
<dbReference type="AlphaFoldDB" id="A0A2H9TQ20"/>
<dbReference type="InterPro" id="IPR053016">
    <property type="entry name" value="CTF18-RFC_complex"/>
</dbReference>
<protein>
    <recommendedName>
        <fullName evidence="19">AAA+ ATPase domain-containing protein</fullName>
    </recommendedName>
</protein>
<comment type="caution">
    <text evidence="20">The sequence shown here is derived from an EMBL/GenBank/DDBJ whole genome shotgun (WGS) entry which is preliminary data.</text>
</comment>
<dbReference type="CDD" id="cd18176">
    <property type="entry name" value="ATP-synt_Vo_c_ATP6C_rpt2"/>
    <property type="match status" value="1"/>
</dbReference>
<dbReference type="Proteomes" id="UP000240830">
    <property type="component" value="Unassembled WGS sequence"/>
</dbReference>
<dbReference type="GO" id="GO:0033179">
    <property type="term" value="C:proton-transporting V-type ATPase, V0 domain"/>
    <property type="evidence" value="ECO:0007669"/>
    <property type="project" value="InterPro"/>
</dbReference>
<dbReference type="SUPFAM" id="SSF81333">
    <property type="entry name" value="F1F0 ATP synthase subunit C"/>
    <property type="match status" value="1"/>
</dbReference>
<evidence type="ECO:0000256" key="11">
    <source>
        <dbReference type="ARBA" id="ARBA00023125"/>
    </source>
</evidence>
<evidence type="ECO:0000256" key="12">
    <source>
        <dbReference type="ARBA" id="ARBA00023136"/>
    </source>
</evidence>
<keyword evidence="7" id="KW-0547">Nucleotide-binding</keyword>
<dbReference type="Gene3D" id="1.20.120.610">
    <property type="entry name" value="lithium bound rotor ring of v- atpase"/>
    <property type="match status" value="1"/>
</dbReference>
<dbReference type="InterPro" id="IPR047854">
    <property type="entry name" value="RFC_lid"/>
</dbReference>
<keyword evidence="21" id="KW-1185">Reference proteome</keyword>
<dbReference type="InterPro" id="IPR035921">
    <property type="entry name" value="F/V-ATP_Csub_sf"/>
</dbReference>
<dbReference type="GO" id="GO:0005524">
    <property type="term" value="F:ATP binding"/>
    <property type="evidence" value="ECO:0007669"/>
    <property type="project" value="UniProtKB-KW"/>
</dbReference>
<feature type="domain" description="AAA+ ATPase" evidence="19">
    <location>
        <begin position="148"/>
        <end position="294"/>
    </location>
</feature>
<comment type="function">
    <text evidence="16">Proton-conducting pore forming subunit of the V0 complex of vacuolar(H+)-ATPase (V-ATPase), a multisubunit enzyme composed of a peripheral complex (V1) that hydrolyzes ATP and a membrane integral complex (V0) that translocates protons. V-ATPase is responsible for acidifying and maintaining the pH of intracellular compartments.</text>
</comment>
<evidence type="ECO:0000256" key="10">
    <source>
        <dbReference type="ARBA" id="ARBA00023065"/>
    </source>
</evidence>
<keyword evidence="10" id="KW-0406">Ion transport</keyword>
<evidence type="ECO:0000256" key="8">
    <source>
        <dbReference type="ARBA" id="ARBA00022840"/>
    </source>
</evidence>
<keyword evidence="12 18" id="KW-0472">Membrane</keyword>
<sequence>MEYFAQQIDEDAGPSMRASQVDLFHKSAFAEQNISTDEPMVLLEGCTLSGEPVQFRARRTLSSQPTKNDNDRLATPFYQLLRKVENQRDIPSVTAKTTTHRLEEELWTDKYHPKRFIDLIGADRGNLEVLQWATQWRNHIERSEPPPENKLLLISGPPGLGKTTLAHVVAQTAGFQLVEINASDERTGDLVVNKIEAAIRANSMLPGRKPNLLVIDEIDGAAAGSSEKSLIAHLVKIAMPAATDGENDDGPTKKKKRKIMSLRRPIICICNDLYVPALRPLRNIAQVITMRRPNQSVLTGRLREICDAEKLKAESKALAELADRMDCDVRASLHALQFITRQHPGPITAAKLTKSLSGMKDANNTTFAVYDSIFHADSRAKGAASTVLEKIQSHGEYDRLTMGVFELYPQCKFYDDTRLSKVNDALDWFAFSDQCHKFSLDERFSSYQPYALVKTSHLFAAPVNPSLKFPRIDYEQHMKTTANSQNLASYISGLPPIIRAGRAASDLAMERVPTVANPQLLKPEERQRLERIVQVMLGNGLTYRQERRPIDALACFNKAEKSLSGHENAVRQMIASQIEAAKIKSIGHVPNSTVGTGRSAELLKAYAGMSIVAVAPPAKTVVKRDFFGRAVQKPPSPANNQSATEMQVDAMPPIWFKYNEGYSNAFSLADTHGRQLDNSMASFAGCPPYAPFFGLAGSSLAMSLCLDSNRSYTLFAGSLDLAAGLMVGSASLCSAWAIGVLGDAGVRAIPKQPRLFVGMALILVFAEMLGLFGLLLAIVAHSKAAEFGTCG</sequence>
<dbReference type="GO" id="GO:0003677">
    <property type="term" value="F:DNA binding"/>
    <property type="evidence" value="ECO:0007669"/>
    <property type="project" value="UniProtKB-KW"/>
</dbReference>
<dbReference type="InterPro" id="IPR002379">
    <property type="entry name" value="ATPase_proteolipid_c-like_dom"/>
</dbReference>